<keyword evidence="1" id="KW-0812">Transmembrane</keyword>
<proteinExistence type="predicted"/>
<gene>
    <name evidence="2" type="ORF">IAE60_01995</name>
</gene>
<keyword evidence="1" id="KW-0472">Membrane</keyword>
<feature type="transmembrane region" description="Helical" evidence="1">
    <location>
        <begin position="68"/>
        <end position="92"/>
    </location>
</feature>
<sequence>MFMMRRSWLWMHLAGGLTTVLLGPVQFFTQWRHRYPRPHRLVGRLYLSGLLVAATGAVGLIASSPAPFAIRLAFSATALAWLTTALTGLVAIRRGAVERHRRWMVRHYAVTLAPILFRLSLPLAIAGGLAPSPALIATLLWCSWVVPLLACETVCRLAGLWRATRVPPPGAVPLAGAR</sequence>
<evidence type="ECO:0000313" key="3">
    <source>
        <dbReference type="Proteomes" id="UP000515838"/>
    </source>
</evidence>
<dbReference type="AlphaFoldDB" id="A0A7G9THJ0"/>
<evidence type="ECO:0000313" key="2">
    <source>
        <dbReference type="EMBL" id="QNN79565.1"/>
    </source>
</evidence>
<keyword evidence="1" id="KW-1133">Transmembrane helix</keyword>
<evidence type="ECO:0000256" key="1">
    <source>
        <dbReference type="SAM" id="Phobius"/>
    </source>
</evidence>
<organism evidence="2 3">
    <name type="scientific">Pseudoxanthomonas mexicana</name>
    <dbReference type="NCBI Taxonomy" id="128785"/>
    <lineage>
        <taxon>Bacteria</taxon>
        <taxon>Pseudomonadati</taxon>
        <taxon>Pseudomonadota</taxon>
        <taxon>Gammaproteobacteria</taxon>
        <taxon>Lysobacterales</taxon>
        <taxon>Lysobacteraceae</taxon>
        <taxon>Pseudoxanthomonas</taxon>
    </lineage>
</organism>
<name>A0A7G9THJ0_PSEMX</name>
<dbReference type="EMBL" id="CP060731">
    <property type="protein sequence ID" value="QNN79565.1"/>
    <property type="molecule type" value="Genomic_DNA"/>
</dbReference>
<protein>
    <submittedName>
        <fullName evidence="2">DUF2306 domain-containing protein</fullName>
    </submittedName>
</protein>
<dbReference type="Pfam" id="PF10067">
    <property type="entry name" value="DUF2306"/>
    <property type="match status" value="1"/>
</dbReference>
<reference evidence="2 3" key="1">
    <citation type="submission" date="2020-08" db="EMBL/GenBank/DDBJ databases">
        <title>Streptomycin Non-resistant strain, P. mexicana.</title>
        <authorList>
            <person name="Ganesh-Kumar S."/>
            <person name="Zhe T."/>
            <person name="Yu Z."/>
            <person name="Min Y."/>
        </authorList>
    </citation>
    <scope>NUCLEOTIDE SEQUENCE [LARGE SCALE GENOMIC DNA]</scope>
    <source>
        <strain evidence="2 3">GTZY2</strain>
    </source>
</reference>
<dbReference type="InterPro" id="IPR018750">
    <property type="entry name" value="DUF2306_membrane"/>
</dbReference>
<dbReference type="Proteomes" id="UP000515838">
    <property type="component" value="Chromosome"/>
</dbReference>
<feature type="transmembrane region" description="Helical" evidence="1">
    <location>
        <begin position="135"/>
        <end position="155"/>
    </location>
</feature>
<feature type="transmembrane region" description="Helical" evidence="1">
    <location>
        <begin position="41"/>
        <end position="62"/>
    </location>
</feature>
<feature type="transmembrane region" description="Helical" evidence="1">
    <location>
        <begin position="104"/>
        <end position="129"/>
    </location>
</feature>
<feature type="transmembrane region" description="Helical" evidence="1">
    <location>
        <begin position="12"/>
        <end position="29"/>
    </location>
</feature>
<accession>A0A7G9THJ0</accession>